<dbReference type="Gene3D" id="3.40.50.10610">
    <property type="entry name" value="ABC-type transport auxiliary lipoprotein component"/>
    <property type="match status" value="1"/>
</dbReference>
<dbReference type="OrthoDB" id="669636at2"/>
<keyword evidence="3" id="KW-1185">Reference proteome</keyword>
<feature type="signal peptide" evidence="1">
    <location>
        <begin position="1"/>
        <end position="19"/>
    </location>
</feature>
<name>A0A4R6ISE6_9BACT</name>
<dbReference type="RefSeq" id="WP_133475485.1">
    <property type="nucleotide sequence ID" value="NZ_SNWP01000013.1"/>
</dbReference>
<dbReference type="EMBL" id="SNWP01000013">
    <property type="protein sequence ID" value="TDO25373.1"/>
    <property type="molecule type" value="Genomic_DNA"/>
</dbReference>
<protein>
    <submittedName>
        <fullName evidence="2">Uncharacterized protein</fullName>
    </submittedName>
</protein>
<evidence type="ECO:0000256" key="1">
    <source>
        <dbReference type="SAM" id="SignalP"/>
    </source>
</evidence>
<gene>
    <name evidence="2" type="ORF">BC659_2914</name>
</gene>
<dbReference type="AlphaFoldDB" id="A0A4R6ISE6"/>
<dbReference type="Proteomes" id="UP000295741">
    <property type="component" value="Unassembled WGS sequence"/>
</dbReference>
<comment type="caution">
    <text evidence="2">The sequence shown here is derived from an EMBL/GenBank/DDBJ whole genome shotgun (WGS) entry which is preliminary data.</text>
</comment>
<feature type="chain" id="PRO_5020607712" evidence="1">
    <location>
        <begin position="20"/>
        <end position="288"/>
    </location>
</feature>
<proteinExistence type="predicted"/>
<accession>A0A4R6ISE6</accession>
<sequence>MKKIIGTLLFFLFFLSVIAQTNNNSDVVLKINGDEMVGKVTEINDADIKFVYKGETLVYTIKKADILKITYASGRIEFINKPALPSQTANTTPGNANPKPVVVSGLGDHHNKVAILPFSYLIDKQDAGEQMTYAVQNEAFSFLSKHAGMLELQSTNTTNALLIKAGVNSGNIRGFTMGEICDVLGVEFVLQGSIRQDKTSASNISSGSSTVKLNNNNNKNVIGSINGRSSYSGYSTSVQNYSTSVTMSVFNDKGENLFSQDHQSFWSSDNAYKITLQYLLKRTPLYKK</sequence>
<evidence type="ECO:0000313" key="3">
    <source>
        <dbReference type="Proteomes" id="UP000295741"/>
    </source>
</evidence>
<organism evidence="2 3">
    <name type="scientific">Sediminibacterium goheungense</name>
    <dbReference type="NCBI Taxonomy" id="1086393"/>
    <lineage>
        <taxon>Bacteria</taxon>
        <taxon>Pseudomonadati</taxon>
        <taxon>Bacteroidota</taxon>
        <taxon>Chitinophagia</taxon>
        <taxon>Chitinophagales</taxon>
        <taxon>Chitinophagaceae</taxon>
        <taxon>Sediminibacterium</taxon>
    </lineage>
</organism>
<evidence type="ECO:0000313" key="2">
    <source>
        <dbReference type="EMBL" id="TDO25373.1"/>
    </source>
</evidence>
<reference evidence="2 3" key="1">
    <citation type="submission" date="2019-03" db="EMBL/GenBank/DDBJ databases">
        <title>Genomic Encyclopedia of Archaeal and Bacterial Type Strains, Phase II (KMG-II): from individual species to whole genera.</title>
        <authorList>
            <person name="Goeker M."/>
        </authorList>
    </citation>
    <scope>NUCLEOTIDE SEQUENCE [LARGE SCALE GENOMIC DNA]</scope>
    <source>
        <strain evidence="2 3">DSM 28323</strain>
    </source>
</reference>
<keyword evidence="1" id="KW-0732">Signal</keyword>